<dbReference type="PANTHER" id="PTHR47784">
    <property type="entry name" value="STEROL UPTAKE CONTROL PROTEIN 2"/>
    <property type="match status" value="1"/>
</dbReference>
<evidence type="ECO:0000259" key="2">
    <source>
        <dbReference type="PROSITE" id="PS50048"/>
    </source>
</evidence>
<dbReference type="InterPro" id="IPR036864">
    <property type="entry name" value="Zn2-C6_fun-type_DNA-bd_sf"/>
</dbReference>
<organism evidence="3 4">
    <name type="scientific">Rhynchosporium graminicola</name>
    <dbReference type="NCBI Taxonomy" id="2792576"/>
    <lineage>
        <taxon>Eukaryota</taxon>
        <taxon>Fungi</taxon>
        <taxon>Dikarya</taxon>
        <taxon>Ascomycota</taxon>
        <taxon>Pezizomycotina</taxon>
        <taxon>Leotiomycetes</taxon>
        <taxon>Helotiales</taxon>
        <taxon>Ploettnerulaceae</taxon>
        <taxon>Rhynchosporium</taxon>
    </lineage>
</organism>
<keyword evidence="1" id="KW-0539">Nucleus</keyword>
<protein>
    <recommendedName>
        <fullName evidence="2">Zn(2)-C6 fungal-type domain-containing protein</fullName>
    </recommendedName>
</protein>
<accession>A0A1E1K728</accession>
<gene>
    <name evidence="3" type="ORF">RCO7_08058</name>
</gene>
<keyword evidence="4" id="KW-1185">Reference proteome</keyword>
<dbReference type="STRING" id="914237.A0A1E1K728"/>
<proteinExistence type="predicted"/>
<evidence type="ECO:0000256" key="1">
    <source>
        <dbReference type="ARBA" id="ARBA00023242"/>
    </source>
</evidence>
<dbReference type="Gene3D" id="4.10.240.10">
    <property type="entry name" value="Zn(2)-C6 fungal-type DNA-binding domain"/>
    <property type="match status" value="1"/>
</dbReference>
<comment type="caution">
    <text evidence="3">The sequence shown here is derived from an EMBL/GenBank/DDBJ whole genome shotgun (WGS) entry which is preliminary data.</text>
</comment>
<dbReference type="InterPro" id="IPR053157">
    <property type="entry name" value="Sterol_Uptake_Regulator"/>
</dbReference>
<name>A0A1E1K728_9HELO</name>
<dbReference type="InParanoid" id="A0A1E1K728"/>
<dbReference type="CDD" id="cd00067">
    <property type="entry name" value="GAL4"/>
    <property type="match status" value="1"/>
</dbReference>
<dbReference type="GO" id="GO:0001228">
    <property type="term" value="F:DNA-binding transcription activator activity, RNA polymerase II-specific"/>
    <property type="evidence" value="ECO:0007669"/>
    <property type="project" value="TreeGrafter"/>
</dbReference>
<dbReference type="GO" id="GO:0008270">
    <property type="term" value="F:zinc ion binding"/>
    <property type="evidence" value="ECO:0007669"/>
    <property type="project" value="InterPro"/>
</dbReference>
<dbReference type="EMBL" id="FJUW01000007">
    <property type="protein sequence ID" value="CZS93889.1"/>
    <property type="molecule type" value="Genomic_DNA"/>
</dbReference>
<dbReference type="AlphaFoldDB" id="A0A1E1K728"/>
<evidence type="ECO:0000313" key="4">
    <source>
        <dbReference type="Proteomes" id="UP000178129"/>
    </source>
</evidence>
<reference evidence="4" key="1">
    <citation type="submission" date="2016-03" db="EMBL/GenBank/DDBJ databases">
        <authorList>
            <person name="Ploux O."/>
        </authorList>
    </citation>
    <scope>NUCLEOTIDE SEQUENCE [LARGE SCALE GENOMIC DNA]</scope>
    <source>
        <strain evidence="4">UK7</strain>
    </source>
</reference>
<evidence type="ECO:0000313" key="3">
    <source>
        <dbReference type="EMBL" id="CZS93889.1"/>
    </source>
</evidence>
<sequence length="406" mass="45074">MPRRPHQKSRNGCLGCKKRHVKCNEGRPECRNCLNTASICIYQNAAPASGPQSPAVHTNSSMSSLPSPAATNPAIASSYWSPASEQPSMGQGVVNMLHLELLHHAKSVGDSVDCFGISREECRSALEEVVQHGFKAPYLMHEFLSLAATHLSILRPRQSTFFRNQATELQTSALSMFNAEIQGKNGGDLSSDYFSRFVFSSILGAQMLYDTIAYRDGDFTNFVNDFVRYLRVTKGVTINIQGCWEQLHETSLRPFLEAGNRALAGGTESISPECERLSTLLDSADLGPSSKKAYQAALEFLQAAYHADRLAVEVDQDQSSSVLYGARTGVYAWSILVPVEYSELLLQRRPEALAILAHYAILLHRYRKSWLTGDGGRYMIEAITNFLGPYWEPWLATPNEELRNDP</sequence>
<dbReference type="InterPro" id="IPR001138">
    <property type="entry name" value="Zn2Cys6_DnaBD"/>
</dbReference>
<dbReference type="PROSITE" id="PS50048">
    <property type="entry name" value="ZN2_CY6_FUNGAL_2"/>
    <property type="match status" value="1"/>
</dbReference>
<dbReference type="Proteomes" id="UP000178129">
    <property type="component" value="Unassembled WGS sequence"/>
</dbReference>
<dbReference type="SUPFAM" id="SSF57701">
    <property type="entry name" value="Zn2/Cys6 DNA-binding domain"/>
    <property type="match status" value="1"/>
</dbReference>
<dbReference type="PANTHER" id="PTHR47784:SF4">
    <property type="entry name" value="ZN(II)2CYS6 TRANSCRIPTION FACTOR (EUROFUNG)"/>
    <property type="match status" value="1"/>
</dbReference>
<dbReference type="SMART" id="SM00066">
    <property type="entry name" value="GAL4"/>
    <property type="match status" value="1"/>
</dbReference>
<dbReference type="Pfam" id="PF00172">
    <property type="entry name" value="Zn_clus"/>
    <property type="match status" value="1"/>
</dbReference>
<feature type="domain" description="Zn(2)-C6 fungal-type" evidence="2">
    <location>
        <begin position="12"/>
        <end position="42"/>
    </location>
</feature>
<dbReference type="PROSITE" id="PS00463">
    <property type="entry name" value="ZN2_CY6_FUNGAL_1"/>
    <property type="match status" value="1"/>
</dbReference>